<comment type="caution">
    <text evidence="2">The sequence shown here is derived from an EMBL/GenBank/DDBJ whole genome shotgun (WGS) entry which is preliminary data.</text>
</comment>
<protein>
    <submittedName>
        <fullName evidence="2">Uncharacterized protein</fullName>
    </submittedName>
</protein>
<dbReference type="AlphaFoldDB" id="A0AAE3IJ87"/>
<feature type="transmembrane region" description="Helical" evidence="1">
    <location>
        <begin position="32"/>
        <end position="53"/>
    </location>
</feature>
<evidence type="ECO:0000313" key="2">
    <source>
        <dbReference type="EMBL" id="MCU6705422.1"/>
    </source>
</evidence>
<accession>A0AAE3IJ87</accession>
<dbReference type="RefSeq" id="WP_267300759.1">
    <property type="nucleotide sequence ID" value="NZ_JAOQJZ010000004.1"/>
</dbReference>
<keyword evidence="1" id="KW-0812">Transmembrane</keyword>
<evidence type="ECO:0000256" key="1">
    <source>
        <dbReference type="SAM" id="Phobius"/>
    </source>
</evidence>
<keyword evidence="1" id="KW-1133">Transmembrane helix</keyword>
<sequence>MEMFDLRADYKTLPDETLRRHFRRLIKRQRRFAAFTFALLIPAVIIYGMMGWANFFASESAMFAFFDASSNAFF</sequence>
<keyword evidence="1" id="KW-0472">Membrane</keyword>
<reference evidence="2 3" key="1">
    <citation type="journal article" date="2021" name="ISME Commun">
        <title>Automated analysis of genomic sequences facilitates high-throughput and comprehensive description of bacteria.</title>
        <authorList>
            <person name="Hitch T.C.A."/>
        </authorList>
    </citation>
    <scope>NUCLEOTIDE SEQUENCE [LARGE SCALE GENOMIC DNA]</scope>
    <source>
        <strain evidence="2 3">Sanger_31</strain>
    </source>
</reference>
<name>A0AAE3IJ87_9FIRM</name>
<gene>
    <name evidence="2" type="ORF">OCV57_05730</name>
</gene>
<keyword evidence="3" id="KW-1185">Reference proteome</keyword>
<organism evidence="2 3">
    <name type="scientific">Hominimerdicola aceti</name>
    <dbReference type="NCBI Taxonomy" id="2981726"/>
    <lineage>
        <taxon>Bacteria</taxon>
        <taxon>Bacillati</taxon>
        <taxon>Bacillota</taxon>
        <taxon>Clostridia</taxon>
        <taxon>Eubacteriales</taxon>
        <taxon>Oscillospiraceae</taxon>
        <taxon>Hominimerdicola</taxon>
    </lineage>
</organism>
<dbReference type="EMBL" id="JAOQJZ010000004">
    <property type="protein sequence ID" value="MCU6705422.1"/>
    <property type="molecule type" value="Genomic_DNA"/>
</dbReference>
<proteinExistence type="predicted"/>
<dbReference type="Proteomes" id="UP001208131">
    <property type="component" value="Unassembled WGS sequence"/>
</dbReference>
<evidence type="ECO:0000313" key="3">
    <source>
        <dbReference type="Proteomes" id="UP001208131"/>
    </source>
</evidence>